<evidence type="ECO:0000256" key="7">
    <source>
        <dbReference type="ARBA" id="ARBA00023136"/>
    </source>
</evidence>
<comment type="subcellular location">
    <subcellularLocation>
        <location evidence="1">Cell membrane</location>
        <topology evidence="1">Multi-pass membrane protein</topology>
    </subcellularLocation>
</comment>
<dbReference type="EMBL" id="JAFKCU010000003">
    <property type="protein sequence ID" value="MBN7816659.1"/>
    <property type="molecule type" value="Genomic_DNA"/>
</dbReference>
<organism evidence="10 11">
    <name type="scientific">Algoriphagus pacificus</name>
    <dbReference type="NCBI Taxonomy" id="2811234"/>
    <lineage>
        <taxon>Bacteria</taxon>
        <taxon>Pseudomonadati</taxon>
        <taxon>Bacteroidota</taxon>
        <taxon>Cytophagia</taxon>
        <taxon>Cytophagales</taxon>
        <taxon>Cyclobacteriaceae</taxon>
        <taxon>Algoriphagus</taxon>
    </lineage>
</organism>
<evidence type="ECO:0000256" key="3">
    <source>
        <dbReference type="ARBA" id="ARBA00022676"/>
    </source>
</evidence>
<comment type="caution">
    <text evidence="10">The sequence shown here is derived from an EMBL/GenBank/DDBJ whole genome shotgun (WGS) entry which is preliminary data.</text>
</comment>
<feature type="transmembrane region" description="Helical" evidence="8">
    <location>
        <begin position="86"/>
        <end position="106"/>
    </location>
</feature>
<name>A0ABS3CJD7_9BACT</name>
<evidence type="ECO:0000259" key="9">
    <source>
        <dbReference type="Pfam" id="PF13231"/>
    </source>
</evidence>
<sequence>MKTHLSSIRHKPHSKNALIAGMFFLVLFWVFGFDGITFSDDVYYLLAGKSFWQGTMEVNSYHFSSRWGAYVPSGFFGYLFGFNPHVIAGFSAVCYLLSLVLLYKILPNSCSPWILVLWFSTQVYFMHFITKVYPDAPLVFWVTLVPFAANFRQHRPFMSGIILVLALFGGFLTKETIIFLAPFPILLFLWDWKNRSLNPIFYYSILATGLIFSLLYLGYFWIQFGDPLYRVTSINAGHYISEFTYADKGIWSILKRLTITPLITFVERVYWPWMVFAIPGIYEGFKSKEAPVFEFSLAFLLLLLGFWFMSSTLEFYNPIYLNPRHLIILIPILSFLISIGWNVWASSRKWKINLSILILAGSLISVFQGDFKQVVFLMAFTSVIWLDKKSLKIPILALLLIFPALYSIHYQKELKQYEALISTIDELTHDTERQGPILTNNFIHFSREVILPYDESGDPKRYQDQLVPIESIYEMNQDLPEQLTILIYQYYQHAYPKEQEDVDRLETWLKKNNYVLDSEIETGNLWIRHFHLP</sequence>
<feature type="domain" description="Glycosyltransferase RgtA/B/C/D-like" evidence="9">
    <location>
        <begin position="75"/>
        <end position="212"/>
    </location>
</feature>
<protein>
    <submittedName>
        <fullName evidence="10">Glycosyltransferase family 39 protein</fullName>
    </submittedName>
</protein>
<evidence type="ECO:0000313" key="10">
    <source>
        <dbReference type="EMBL" id="MBN7816659.1"/>
    </source>
</evidence>
<keyword evidence="5 8" id="KW-0812">Transmembrane</keyword>
<keyword evidence="4" id="KW-0808">Transferase</keyword>
<feature type="transmembrane region" description="Helical" evidence="8">
    <location>
        <begin position="161"/>
        <end position="188"/>
    </location>
</feature>
<dbReference type="Pfam" id="PF13231">
    <property type="entry name" value="PMT_2"/>
    <property type="match status" value="1"/>
</dbReference>
<keyword evidence="2" id="KW-1003">Cell membrane</keyword>
<feature type="transmembrane region" description="Helical" evidence="8">
    <location>
        <begin position="391"/>
        <end position="408"/>
    </location>
</feature>
<keyword evidence="11" id="KW-1185">Reference proteome</keyword>
<keyword evidence="3" id="KW-0328">Glycosyltransferase</keyword>
<feature type="transmembrane region" description="Helical" evidence="8">
    <location>
        <begin position="356"/>
        <end position="385"/>
    </location>
</feature>
<keyword evidence="7 8" id="KW-0472">Membrane</keyword>
<evidence type="ECO:0000256" key="6">
    <source>
        <dbReference type="ARBA" id="ARBA00022989"/>
    </source>
</evidence>
<dbReference type="PANTHER" id="PTHR33908">
    <property type="entry name" value="MANNOSYLTRANSFERASE YKCB-RELATED"/>
    <property type="match status" value="1"/>
</dbReference>
<evidence type="ECO:0000256" key="8">
    <source>
        <dbReference type="SAM" id="Phobius"/>
    </source>
</evidence>
<dbReference type="InterPro" id="IPR038731">
    <property type="entry name" value="RgtA/B/C-like"/>
</dbReference>
<evidence type="ECO:0000313" key="11">
    <source>
        <dbReference type="Proteomes" id="UP000664480"/>
    </source>
</evidence>
<feature type="transmembrane region" description="Helical" evidence="8">
    <location>
        <begin position="292"/>
        <end position="313"/>
    </location>
</feature>
<evidence type="ECO:0000256" key="1">
    <source>
        <dbReference type="ARBA" id="ARBA00004651"/>
    </source>
</evidence>
<dbReference type="RefSeq" id="WP_206587330.1">
    <property type="nucleotide sequence ID" value="NZ_JAFKCU010000003.1"/>
</dbReference>
<evidence type="ECO:0000256" key="4">
    <source>
        <dbReference type="ARBA" id="ARBA00022679"/>
    </source>
</evidence>
<dbReference type="PANTHER" id="PTHR33908:SF11">
    <property type="entry name" value="MEMBRANE PROTEIN"/>
    <property type="match status" value="1"/>
</dbReference>
<proteinExistence type="predicted"/>
<dbReference type="InterPro" id="IPR050297">
    <property type="entry name" value="LipidA_mod_glycosyltrf_83"/>
</dbReference>
<keyword evidence="6 8" id="KW-1133">Transmembrane helix</keyword>
<reference evidence="10 11" key="1">
    <citation type="submission" date="2021-03" db="EMBL/GenBank/DDBJ databases">
        <title>novel species isolated from a fishpond in China.</title>
        <authorList>
            <person name="Lu H."/>
            <person name="Cai Z."/>
        </authorList>
    </citation>
    <scope>NUCLEOTIDE SEQUENCE [LARGE SCALE GENOMIC DNA]</scope>
    <source>
        <strain evidence="10 11">YJ13C</strain>
    </source>
</reference>
<feature type="transmembrane region" description="Helical" evidence="8">
    <location>
        <begin position="325"/>
        <end position="344"/>
    </location>
</feature>
<dbReference type="Proteomes" id="UP000664480">
    <property type="component" value="Unassembled WGS sequence"/>
</dbReference>
<feature type="transmembrane region" description="Helical" evidence="8">
    <location>
        <begin position="200"/>
        <end position="222"/>
    </location>
</feature>
<gene>
    <name evidence="10" type="ORF">J0A69_14515</name>
</gene>
<accession>A0ABS3CJD7</accession>
<evidence type="ECO:0000256" key="2">
    <source>
        <dbReference type="ARBA" id="ARBA00022475"/>
    </source>
</evidence>
<evidence type="ECO:0000256" key="5">
    <source>
        <dbReference type="ARBA" id="ARBA00022692"/>
    </source>
</evidence>